<sequence length="346" mass="39404">MFLLTSMFVLIWTINRFFLSLKGLFLLVELFIGTFFIIIVLGIYEMITGVHYKRSSLNELEVDGYWGITSVFHNQNDFATYLILNLPLLFLYTFSYERKIGRKLFVMVVSLSGVFCLFYTASRANILAFIIFLLCSACYSVVRKPTLGKILIMFGLPLLLIANIDRLLILLSMVLPEGAYNKISSMILFFDPSQAVESDSSFGTRDELWNAGLDYLQNSFFLGIGAGQVEVYNAQNGFPVHNIHNWWLEVLVNFGLPIFLLYVSMYSYLIIKNVIISWRSEGIRSTVARANAFTLLIYIISAASTSSAIHFAMQWSIVALAILTIRIDKVEFANEHSRHIPYVSQD</sequence>
<keyword evidence="3 5" id="KW-1133">Transmembrane helix</keyword>
<keyword evidence="2 5" id="KW-0812">Transmembrane</keyword>
<dbReference type="Proteomes" id="UP000321157">
    <property type="component" value="Unassembled WGS sequence"/>
</dbReference>
<feature type="transmembrane region" description="Helical" evidence="5">
    <location>
        <begin position="154"/>
        <end position="175"/>
    </location>
</feature>
<evidence type="ECO:0000313" key="7">
    <source>
        <dbReference type="EMBL" id="GEN34180.1"/>
    </source>
</evidence>
<comment type="caution">
    <text evidence="7">The sequence shown here is derived from an EMBL/GenBank/DDBJ whole genome shotgun (WGS) entry which is preliminary data.</text>
</comment>
<name>A0A511V5H7_9BACL</name>
<dbReference type="InterPro" id="IPR051533">
    <property type="entry name" value="WaaL-like"/>
</dbReference>
<evidence type="ECO:0000256" key="4">
    <source>
        <dbReference type="ARBA" id="ARBA00023136"/>
    </source>
</evidence>
<dbReference type="EMBL" id="BJXX01000068">
    <property type="protein sequence ID" value="GEN34180.1"/>
    <property type="molecule type" value="Genomic_DNA"/>
</dbReference>
<feature type="transmembrane region" description="Helical" evidence="5">
    <location>
        <begin position="78"/>
        <end position="96"/>
    </location>
</feature>
<feature type="domain" description="O-antigen ligase-related" evidence="6">
    <location>
        <begin position="110"/>
        <end position="263"/>
    </location>
</feature>
<feature type="transmembrane region" description="Helical" evidence="5">
    <location>
        <begin position="103"/>
        <end position="120"/>
    </location>
</feature>
<evidence type="ECO:0000256" key="2">
    <source>
        <dbReference type="ARBA" id="ARBA00022692"/>
    </source>
</evidence>
<organism evidence="7 8">
    <name type="scientific">Aneurinibacillus danicus</name>
    <dbReference type="NCBI Taxonomy" id="267746"/>
    <lineage>
        <taxon>Bacteria</taxon>
        <taxon>Bacillati</taxon>
        <taxon>Bacillota</taxon>
        <taxon>Bacilli</taxon>
        <taxon>Bacillales</taxon>
        <taxon>Paenibacillaceae</taxon>
        <taxon>Aneurinibacillus group</taxon>
        <taxon>Aneurinibacillus</taxon>
    </lineage>
</organism>
<gene>
    <name evidence="7" type="ORF">ADA01nite_16400</name>
</gene>
<feature type="transmembrane region" description="Helical" evidence="5">
    <location>
        <begin position="292"/>
        <end position="313"/>
    </location>
</feature>
<dbReference type="PANTHER" id="PTHR37422">
    <property type="entry name" value="TEICHURONIC ACID BIOSYNTHESIS PROTEIN TUAE"/>
    <property type="match status" value="1"/>
</dbReference>
<feature type="transmembrane region" description="Helical" evidence="5">
    <location>
        <begin position="21"/>
        <end position="44"/>
    </location>
</feature>
<evidence type="ECO:0000256" key="3">
    <source>
        <dbReference type="ARBA" id="ARBA00022989"/>
    </source>
</evidence>
<dbReference type="PANTHER" id="PTHR37422:SF23">
    <property type="entry name" value="TEICHURONIC ACID BIOSYNTHESIS PROTEIN TUAE"/>
    <property type="match status" value="1"/>
</dbReference>
<dbReference type="Pfam" id="PF04932">
    <property type="entry name" value="Wzy_C"/>
    <property type="match status" value="1"/>
</dbReference>
<feature type="transmembrane region" description="Helical" evidence="5">
    <location>
        <begin position="246"/>
        <end position="271"/>
    </location>
</feature>
<dbReference type="InterPro" id="IPR007016">
    <property type="entry name" value="O-antigen_ligase-rel_domated"/>
</dbReference>
<reference evidence="7 8" key="1">
    <citation type="submission" date="2019-07" db="EMBL/GenBank/DDBJ databases">
        <title>Whole genome shotgun sequence of Aneurinibacillus danicus NBRC 102444.</title>
        <authorList>
            <person name="Hosoyama A."/>
            <person name="Uohara A."/>
            <person name="Ohji S."/>
            <person name="Ichikawa N."/>
        </authorList>
    </citation>
    <scope>NUCLEOTIDE SEQUENCE [LARGE SCALE GENOMIC DNA]</scope>
    <source>
        <strain evidence="7 8">NBRC 102444</strain>
    </source>
</reference>
<comment type="subcellular location">
    <subcellularLocation>
        <location evidence="1">Membrane</location>
        <topology evidence="1">Multi-pass membrane protein</topology>
    </subcellularLocation>
</comment>
<evidence type="ECO:0000256" key="5">
    <source>
        <dbReference type="SAM" id="Phobius"/>
    </source>
</evidence>
<evidence type="ECO:0000259" key="6">
    <source>
        <dbReference type="Pfam" id="PF04932"/>
    </source>
</evidence>
<keyword evidence="4 5" id="KW-0472">Membrane</keyword>
<protein>
    <recommendedName>
        <fullName evidence="6">O-antigen ligase-related domain-containing protein</fullName>
    </recommendedName>
</protein>
<evidence type="ECO:0000313" key="8">
    <source>
        <dbReference type="Proteomes" id="UP000321157"/>
    </source>
</evidence>
<dbReference type="GO" id="GO:0016020">
    <property type="term" value="C:membrane"/>
    <property type="evidence" value="ECO:0007669"/>
    <property type="project" value="UniProtKB-SubCell"/>
</dbReference>
<keyword evidence="8" id="KW-1185">Reference proteome</keyword>
<feature type="transmembrane region" description="Helical" evidence="5">
    <location>
        <begin position="126"/>
        <end position="142"/>
    </location>
</feature>
<accession>A0A511V5H7</accession>
<proteinExistence type="predicted"/>
<dbReference type="AlphaFoldDB" id="A0A511V5H7"/>
<evidence type="ECO:0000256" key="1">
    <source>
        <dbReference type="ARBA" id="ARBA00004141"/>
    </source>
</evidence>